<name>A0A518B6J6_9BACT</name>
<keyword evidence="3" id="KW-1185">Reference proteome</keyword>
<gene>
    <name evidence="2" type="ORF">Pan216_34670</name>
</gene>
<dbReference type="Proteomes" id="UP000317093">
    <property type="component" value="Chromosome"/>
</dbReference>
<dbReference type="GO" id="GO:0050660">
    <property type="term" value="F:flavin adenine dinucleotide binding"/>
    <property type="evidence" value="ECO:0007669"/>
    <property type="project" value="InterPro"/>
</dbReference>
<evidence type="ECO:0000313" key="3">
    <source>
        <dbReference type="Proteomes" id="UP000317093"/>
    </source>
</evidence>
<dbReference type="InterPro" id="IPR013786">
    <property type="entry name" value="AcylCoA_DH/ox_N"/>
</dbReference>
<dbReference type="AlphaFoldDB" id="A0A518B6J6"/>
<dbReference type="PANTHER" id="PTHR43884:SF12">
    <property type="entry name" value="ISOVALERYL-COA DEHYDROGENASE, MITOCHONDRIAL-RELATED"/>
    <property type="match status" value="1"/>
</dbReference>
<dbReference type="GO" id="GO:0003995">
    <property type="term" value="F:acyl-CoA dehydrogenase activity"/>
    <property type="evidence" value="ECO:0007669"/>
    <property type="project" value="TreeGrafter"/>
</dbReference>
<dbReference type="InterPro" id="IPR009100">
    <property type="entry name" value="AcylCoA_DH/oxidase_NM_dom_sf"/>
</dbReference>
<protein>
    <recommendedName>
        <fullName evidence="1">Acyl-CoA dehydrogenase/oxidase N-terminal domain-containing protein</fullName>
    </recommendedName>
</protein>
<feature type="domain" description="Acyl-CoA dehydrogenase/oxidase N-terminal" evidence="1">
    <location>
        <begin position="40"/>
        <end position="134"/>
    </location>
</feature>
<dbReference type="Gene3D" id="2.40.110.10">
    <property type="entry name" value="Butyryl-CoA Dehydrogenase, subunit A, domain 2"/>
    <property type="match status" value="1"/>
</dbReference>
<dbReference type="EMBL" id="CP036279">
    <property type="protein sequence ID" value="QDU62600.1"/>
    <property type="molecule type" value="Genomic_DNA"/>
</dbReference>
<reference evidence="2 3" key="1">
    <citation type="submission" date="2019-02" db="EMBL/GenBank/DDBJ databases">
        <title>Deep-cultivation of Planctomycetes and their phenomic and genomic characterization uncovers novel biology.</title>
        <authorList>
            <person name="Wiegand S."/>
            <person name="Jogler M."/>
            <person name="Boedeker C."/>
            <person name="Pinto D."/>
            <person name="Vollmers J."/>
            <person name="Rivas-Marin E."/>
            <person name="Kohn T."/>
            <person name="Peeters S.H."/>
            <person name="Heuer A."/>
            <person name="Rast P."/>
            <person name="Oberbeckmann S."/>
            <person name="Bunk B."/>
            <person name="Jeske O."/>
            <person name="Meyerdierks A."/>
            <person name="Storesund J.E."/>
            <person name="Kallscheuer N."/>
            <person name="Luecker S."/>
            <person name="Lage O.M."/>
            <person name="Pohl T."/>
            <person name="Merkel B.J."/>
            <person name="Hornburger P."/>
            <person name="Mueller R.-W."/>
            <person name="Bruemmer F."/>
            <person name="Labrenz M."/>
            <person name="Spormann A.M."/>
            <person name="Op den Camp H."/>
            <person name="Overmann J."/>
            <person name="Amann R."/>
            <person name="Jetten M.S.M."/>
            <person name="Mascher T."/>
            <person name="Medema M.H."/>
            <person name="Devos D.P."/>
            <person name="Kaster A.-K."/>
            <person name="Ovreas L."/>
            <person name="Rohde M."/>
            <person name="Galperin M.Y."/>
            <person name="Jogler C."/>
        </authorList>
    </citation>
    <scope>NUCLEOTIDE SEQUENCE [LARGE SCALE GENOMIC DNA]</scope>
    <source>
        <strain evidence="2 3">Pan216</strain>
    </source>
</reference>
<evidence type="ECO:0000259" key="1">
    <source>
        <dbReference type="Pfam" id="PF02771"/>
    </source>
</evidence>
<dbReference type="InterPro" id="IPR037069">
    <property type="entry name" value="AcylCoA_DH/ox_N_sf"/>
</dbReference>
<dbReference type="Gene3D" id="1.10.540.10">
    <property type="entry name" value="Acyl-CoA dehydrogenase/oxidase, N-terminal domain"/>
    <property type="match status" value="1"/>
</dbReference>
<proteinExistence type="predicted"/>
<accession>A0A518B6J6</accession>
<dbReference type="SUPFAM" id="SSF56645">
    <property type="entry name" value="Acyl-CoA dehydrogenase NM domain-like"/>
    <property type="match status" value="1"/>
</dbReference>
<sequence length="380" mass="40488">MPKLLAESSRKFGEGVRTAPRRIRRYPRLTTTTSLDDLCDQLARRANELDLSGHWPSEQLALLGEHGVYRWFVSSEDGGVGSDDASILDGYVRLASACLTTAFVLTQRSTACGLIANSENESLRRELLPGLADGSLFATVGFSHLTTSRQHVREPVLRAEATSGGYRINGYAPWVTGASNADVIVTGATLPNGEQFLAAIPGNAPGVEAATFEKLVALSASKTGRVDYHDVDVTADQIVAGPIEQVMTHRKKGGTGGLFTSALAIGLARAATNFLRAESSHRAELEAAARAFATDVEDLRSELLDIAQGRANNAESLRARSNTLALNAAHASLSAAKGTGFVAGHATGRWCREALFFLVWSCPKPVAEANLCELARLGDR</sequence>
<dbReference type="PANTHER" id="PTHR43884">
    <property type="entry name" value="ACYL-COA DEHYDROGENASE"/>
    <property type="match status" value="1"/>
</dbReference>
<dbReference type="KEGG" id="knv:Pan216_34670"/>
<dbReference type="Pfam" id="PF02771">
    <property type="entry name" value="Acyl-CoA_dh_N"/>
    <property type="match status" value="1"/>
</dbReference>
<dbReference type="InterPro" id="IPR046373">
    <property type="entry name" value="Acyl-CoA_Oxase/DH_mid-dom_sf"/>
</dbReference>
<evidence type="ECO:0000313" key="2">
    <source>
        <dbReference type="EMBL" id="QDU62600.1"/>
    </source>
</evidence>
<organism evidence="2 3">
    <name type="scientific">Kolteria novifilia</name>
    <dbReference type="NCBI Taxonomy" id="2527975"/>
    <lineage>
        <taxon>Bacteria</taxon>
        <taxon>Pseudomonadati</taxon>
        <taxon>Planctomycetota</taxon>
        <taxon>Planctomycetia</taxon>
        <taxon>Kolteriales</taxon>
        <taxon>Kolteriaceae</taxon>
        <taxon>Kolteria</taxon>
    </lineage>
</organism>